<protein>
    <submittedName>
        <fullName evidence="2">Cadmium-transporting ATPase domain protein</fullName>
        <ecNumber evidence="2">3.6.3.3</ecNumber>
    </submittedName>
</protein>
<keyword evidence="1" id="KW-0812">Transmembrane</keyword>
<keyword evidence="2" id="KW-0378">Hydrolase</keyword>
<sequence>MVSTVGLLAAGGIAWLLGERGMADGCWIAGTVLAVVPASVWVMAALRRAGSVSTSSRCCR</sequence>
<organism evidence="2 3">
    <name type="scientific">Mycobacterium kansasii</name>
    <dbReference type="NCBI Taxonomy" id="1768"/>
    <lineage>
        <taxon>Bacteria</taxon>
        <taxon>Bacillati</taxon>
        <taxon>Actinomycetota</taxon>
        <taxon>Actinomycetes</taxon>
        <taxon>Mycobacteriales</taxon>
        <taxon>Mycobacteriaceae</taxon>
        <taxon>Mycobacterium</taxon>
    </lineage>
</organism>
<gene>
    <name evidence="2" type="ORF">BZL29_7043</name>
</gene>
<comment type="caution">
    <text evidence="2">The sequence shown here is derived from an EMBL/GenBank/DDBJ whole genome shotgun (WGS) entry which is preliminary data.</text>
</comment>
<evidence type="ECO:0000313" key="3">
    <source>
        <dbReference type="Proteomes" id="UP000188532"/>
    </source>
</evidence>
<dbReference type="EMBL" id="MVBN01000008">
    <property type="protein sequence ID" value="OOK68244.1"/>
    <property type="molecule type" value="Genomic_DNA"/>
</dbReference>
<dbReference type="Proteomes" id="UP000188532">
    <property type="component" value="Unassembled WGS sequence"/>
</dbReference>
<keyword evidence="1" id="KW-1133">Transmembrane helix</keyword>
<reference evidence="2 3" key="1">
    <citation type="submission" date="2017-02" db="EMBL/GenBank/DDBJ databases">
        <title>Complete genome sequences of Mycobacterium kansasii strains isolated from rhesus macaques.</title>
        <authorList>
            <person name="Panda A."/>
            <person name="Nagaraj S."/>
            <person name="Zhao X."/>
            <person name="Tettelin H."/>
            <person name="Detolla L.J."/>
        </authorList>
    </citation>
    <scope>NUCLEOTIDE SEQUENCE [LARGE SCALE GENOMIC DNA]</scope>
    <source>
        <strain evidence="2 3">11-3469</strain>
    </source>
</reference>
<dbReference type="EC" id="3.6.3.3" evidence="2"/>
<name>A0A1V3WMN6_MYCKA</name>
<evidence type="ECO:0000313" key="2">
    <source>
        <dbReference type="EMBL" id="OOK68244.1"/>
    </source>
</evidence>
<dbReference type="AlphaFoldDB" id="A0A1V3WMN6"/>
<evidence type="ECO:0000256" key="1">
    <source>
        <dbReference type="SAM" id="Phobius"/>
    </source>
</evidence>
<dbReference type="GO" id="GO:0016787">
    <property type="term" value="F:hydrolase activity"/>
    <property type="evidence" value="ECO:0007669"/>
    <property type="project" value="UniProtKB-KW"/>
</dbReference>
<feature type="transmembrane region" description="Helical" evidence="1">
    <location>
        <begin position="28"/>
        <end position="46"/>
    </location>
</feature>
<accession>A0A1V3WMN6</accession>
<keyword evidence="1" id="KW-0472">Membrane</keyword>
<proteinExistence type="predicted"/>